<name>A0A2P4YUG3_9STRA</name>
<dbReference type="EMBL" id="NCKW01000082">
    <property type="protein sequence ID" value="POM81434.1"/>
    <property type="molecule type" value="Genomic_DNA"/>
</dbReference>
<accession>A0A2P4YUG3</accession>
<protein>
    <submittedName>
        <fullName evidence="1">Uncharacterized protein</fullName>
    </submittedName>
</protein>
<dbReference type="Proteomes" id="UP000237271">
    <property type="component" value="Unassembled WGS sequence"/>
</dbReference>
<proteinExistence type="predicted"/>
<dbReference type="OrthoDB" id="2436760at2759"/>
<sequence length="69" mass="7620">MVDPLGASLKFASKTGNFLPDLFIERRCTKALLEFLCPGITAYLPSRKVMGGRILKGHATLCHEIETKN</sequence>
<reference evidence="1 2" key="1">
    <citation type="journal article" date="2017" name="Genome Biol. Evol.">
        <title>Phytophthora megakarya and P. palmivora, closely related causal agents of cacao black pod rot, underwent increases in genome sizes and gene numbers by different mechanisms.</title>
        <authorList>
            <person name="Ali S.S."/>
            <person name="Shao J."/>
            <person name="Lary D.J."/>
            <person name="Kronmiller B."/>
            <person name="Shen D."/>
            <person name="Strem M.D."/>
            <person name="Amoako-Attah I."/>
            <person name="Akrofi A.Y."/>
            <person name="Begoude B.A."/>
            <person name="Ten Hoopen G.M."/>
            <person name="Coulibaly K."/>
            <person name="Kebe B.I."/>
            <person name="Melnick R.L."/>
            <person name="Guiltinan M.J."/>
            <person name="Tyler B.M."/>
            <person name="Meinhardt L.W."/>
            <person name="Bailey B.A."/>
        </authorList>
    </citation>
    <scope>NUCLEOTIDE SEQUENCE [LARGE SCALE GENOMIC DNA]</scope>
    <source>
        <strain evidence="2">sbr112.9</strain>
    </source>
</reference>
<keyword evidence="2" id="KW-1185">Reference proteome</keyword>
<evidence type="ECO:0000313" key="2">
    <source>
        <dbReference type="Proteomes" id="UP000237271"/>
    </source>
</evidence>
<dbReference type="AlphaFoldDB" id="A0A2P4YUG3"/>
<comment type="caution">
    <text evidence="1">The sequence shown here is derived from an EMBL/GenBank/DDBJ whole genome shotgun (WGS) entry which is preliminary data.</text>
</comment>
<organism evidence="1 2">
    <name type="scientific">Phytophthora palmivora</name>
    <dbReference type="NCBI Taxonomy" id="4796"/>
    <lineage>
        <taxon>Eukaryota</taxon>
        <taxon>Sar</taxon>
        <taxon>Stramenopiles</taxon>
        <taxon>Oomycota</taxon>
        <taxon>Peronosporomycetes</taxon>
        <taxon>Peronosporales</taxon>
        <taxon>Peronosporaceae</taxon>
        <taxon>Phytophthora</taxon>
    </lineage>
</organism>
<gene>
    <name evidence="1" type="ORF">PHPALM_599</name>
</gene>
<evidence type="ECO:0000313" key="1">
    <source>
        <dbReference type="EMBL" id="POM81434.1"/>
    </source>
</evidence>